<dbReference type="EMBL" id="UASJ01000015">
    <property type="protein sequence ID" value="SQC02304.1"/>
    <property type="molecule type" value="Genomic_DNA"/>
</dbReference>
<protein>
    <submittedName>
        <fullName evidence="1">Uncharacterized protein</fullName>
    </submittedName>
</protein>
<reference evidence="1 2" key="1">
    <citation type="submission" date="2018-06" db="EMBL/GenBank/DDBJ databases">
        <authorList>
            <consortium name="Pathogen Informatics"/>
            <person name="Doyle S."/>
        </authorList>
    </citation>
    <scope>NUCLEOTIDE SEQUENCE [LARGE SCALE GENOMIC DNA]</scope>
    <source>
        <strain evidence="1 2">NCTC11820</strain>
    </source>
</reference>
<gene>
    <name evidence="1" type="ORF">NCTC11820_02192</name>
</gene>
<dbReference type="Proteomes" id="UP000250245">
    <property type="component" value="Unassembled WGS sequence"/>
</dbReference>
<sequence>MVTANTILNTATAEIGYSRWDDPKPGTKYGRAYAVKHGCRLWVKTACRFAHCSLPGFSTKQA</sequence>
<dbReference type="RefSeq" id="WP_146741550.1">
    <property type="nucleotide sequence ID" value="NZ_UASJ01000015.1"/>
</dbReference>
<accession>A0A2X3BR90</accession>
<evidence type="ECO:0000313" key="2">
    <source>
        <dbReference type="Proteomes" id="UP000250245"/>
    </source>
</evidence>
<dbReference type="AlphaFoldDB" id="A0A2X3BR90"/>
<name>A0A2X3BR90_9ACTO</name>
<proteinExistence type="predicted"/>
<organism evidence="1 2">
    <name type="scientific">Mobiluncus curtisii</name>
    <dbReference type="NCBI Taxonomy" id="2051"/>
    <lineage>
        <taxon>Bacteria</taxon>
        <taxon>Bacillati</taxon>
        <taxon>Actinomycetota</taxon>
        <taxon>Actinomycetes</taxon>
        <taxon>Actinomycetales</taxon>
        <taxon>Actinomycetaceae</taxon>
        <taxon>Mobiluncus</taxon>
    </lineage>
</organism>
<evidence type="ECO:0000313" key="1">
    <source>
        <dbReference type="EMBL" id="SQC02304.1"/>
    </source>
</evidence>